<dbReference type="Gene3D" id="1.10.1060.10">
    <property type="entry name" value="Alpha-helical ferredoxin"/>
    <property type="match status" value="1"/>
</dbReference>
<dbReference type="Pfam" id="PF01565">
    <property type="entry name" value="FAD_binding_4"/>
    <property type="match status" value="1"/>
</dbReference>
<keyword evidence="3" id="KW-0479">Metal-binding</keyword>
<dbReference type="Gene3D" id="1.10.45.10">
    <property type="entry name" value="Vanillyl-alcohol Oxidase, Chain A, domain 4"/>
    <property type="match status" value="1"/>
</dbReference>
<dbReference type="GO" id="GO:0046872">
    <property type="term" value="F:metal ion binding"/>
    <property type="evidence" value="ECO:0007669"/>
    <property type="project" value="UniProtKB-KW"/>
</dbReference>
<dbReference type="GO" id="GO:0071949">
    <property type="term" value="F:FAD binding"/>
    <property type="evidence" value="ECO:0007669"/>
    <property type="project" value="InterPro"/>
</dbReference>
<dbReference type="OrthoDB" id="9767256at2"/>
<dbReference type="SUPFAM" id="SSF46548">
    <property type="entry name" value="alpha-helical ferredoxin"/>
    <property type="match status" value="1"/>
</dbReference>
<dbReference type="Gene3D" id="3.30.70.2740">
    <property type="match status" value="1"/>
</dbReference>
<dbReference type="SUPFAM" id="SSF56176">
    <property type="entry name" value="FAD-binding/transporter-associated domain-like"/>
    <property type="match status" value="1"/>
</dbReference>
<dbReference type="Proteomes" id="UP000198521">
    <property type="component" value="Unassembled WGS sequence"/>
</dbReference>
<keyword evidence="6" id="KW-0408">Iron</keyword>
<feature type="domain" description="4Fe-4S ferredoxin-type" evidence="8">
    <location>
        <begin position="617"/>
        <end position="648"/>
    </location>
</feature>
<dbReference type="InterPro" id="IPR016166">
    <property type="entry name" value="FAD-bd_PCMH"/>
</dbReference>
<dbReference type="GO" id="GO:0008720">
    <property type="term" value="F:D-lactate dehydrogenase (NAD+) activity"/>
    <property type="evidence" value="ECO:0007669"/>
    <property type="project" value="TreeGrafter"/>
</dbReference>
<evidence type="ECO:0000256" key="4">
    <source>
        <dbReference type="ARBA" id="ARBA00022827"/>
    </source>
</evidence>
<keyword evidence="5" id="KW-0560">Oxidoreductase</keyword>
<dbReference type="GO" id="GO:0051536">
    <property type="term" value="F:iron-sulfur cluster binding"/>
    <property type="evidence" value="ECO:0007669"/>
    <property type="project" value="UniProtKB-KW"/>
</dbReference>
<keyword evidence="4" id="KW-0274">FAD</keyword>
<evidence type="ECO:0000259" key="8">
    <source>
        <dbReference type="PROSITE" id="PS51379"/>
    </source>
</evidence>
<evidence type="ECO:0000256" key="5">
    <source>
        <dbReference type="ARBA" id="ARBA00023002"/>
    </source>
</evidence>
<evidence type="ECO:0000256" key="6">
    <source>
        <dbReference type="ARBA" id="ARBA00023004"/>
    </source>
</evidence>
<dbReference type="PROSITE" id="PS51387">
    <property type="entry name" value="FAD_PCMH"/>
    <property type="match status" value="1"/>
</dbReference>
<dbReference type="PROSITE" id="PS51379">
    <property type="entry name" value="4FE4S_FER_2"/>
    <property type="match status" value="1"/>
</dbReference>
<dbReference type="SUPFAM" id="SSF55103">
    <property type="entry name" value="FAD-linked oxidases, C-terminal domain"/>
    <property type="match status" value="1"/>
</dbReference>
<dbReference type="PROSITE" id="PS00198">
    <property type="entry name" value="4FE4S_FER_1"/>
    <property type="match status" value="1"/>
</dbReference>
<dbReference type="Gene3D" id="3.30.465.10">
    <property type="match status" value="1"/>
</dbReference>
<dbReference type="InterPro" id="IPR017900">
    <property type="entry name" value="4Fe4S_Fe_S_CS"/>
</dbReference>
<keyword evidence="7" id="KW-0411">Iron-sulfur</keyword>
<comment type="cofactor">
    <cofactor evidence="1">
        <name>FAD</name>
        <dbReference type="ChEBI" id="CHEBI:57692"/>
    </cofactor>
</comment>
<evidence type="ECO:0000256" key="1">
    <source>
        <dbReference type="ARBA" id="ARBA00001974"/>
    </source>
</evidence>
<dbReference type="PANTHER" id="PTHR11748:SF119">
    <property type="entry name" value="D-2-HYDROXYGLUTARATE DEHYDROGENASE"/>
    <property type="match status" value="1"/>
</dbReference>
<organism evidence="10 11">
    <name type="scientific">Aquimarina amphilecti</name>
    <dbReference type="NCBI Taxonomy" id="1038014"/>
    <lineage>
        <taxon>Bacteria</taxon>
        <taxon>Pseudomonadati</taxon>
        <taxon>Bacteroidota</taxon>
        <taxon>Flavobacteriia</taxon>
        <taxon>Flavobacteriales</taxon>
        <taxon>Flavobacteriaceae</taxon>
        <taxon>Aquimarina</taxon>
    </lineage>
</organism>
<evidence type="ECO:0000259" key="9">
    <source>
        <dbReference type="PROSITE" id="PS51387"/>
    </source>
</evidence>
<dbReference type="STRING" id="1038014.SAMN04487910_0346"/>
<feature type="domain" description="FAD-binding PCMH-type" evidence="9">
    <location>
        <begin position="35"/>
        <end position="274"/>
    </location>
</feature>
<evidence type="ECO:0000256" key="3">
    <source>
        <dbReference type="ARBA" id="ARBA00022723"/>
    </source>
</evidence>
<evidence type="ECO:0000256" key="7">
    <source>
        <dbReference type="ARBA" id="ARBA00023014"/>
    </source>
</evidence>
<dbReference type="Pfam" id="PF02913">
    <property type="entry name" value="FAD-oxidase_C"/>
    <property type="match status" value="1"/>
</dbReference>
<dbReference type="InterPro" id="IPR017896">
    <property type="entry name" value="4Fe4S_Fe-S-bd"/>
</dbReference>
<keyword evidence="2" id="KW-0285">Flavoprotein</keyword>
<dbReference type="InterPro" id="IPR036318">
    <property type="entry name" value="FAD-bd_PCMH-like_sf"/>
</dbReference>
<reference evidence="11" key="1">
    <citation type="submission" date="2016-10" db="EMBL/GenBank/DDBJ databases">
        <authorList>
            <person name="Varghese N."/>
            <person name="Submissions S."/>
        </authorList>
    </citation>
    <scope>NUCLEOTIDE SEQUENCE [LARGE SCALE GENOMIC DNA]</scope>
    <source>
        <strain evidence="11">DSM 25232 / NCIMB 14723 / 92V</strain>
    </source>
</reference>
<dbReference type="AlphaFoldDB" id="A0A1H7GFE0"/>
<dbReference type="InterPro" id="IPR006094">
    <property type="entry name" value="Oxid_FAD_bind_N"/>
</dbReference>
<proteinExistence type="predicted"/>
<evidence type="ECO:0000313" key="10">
    <source>
        <dbReference type="EMBL" id="SEK36227.1"/>
    </source>
</evidence>
<protein>
    <submittedName>
        <fullName evidence="10">FAD/FMN-containing dehydrogenase</fullName>
    </submittedName>
</protein>
<dbReference type="GO" id="GO:0004458">
    <property type="term" value="F:D-lactate dehydrogenase (cytochrome) activity"/>
    <property type="evidence" value="ECO:0007669"/>
    <property type="project" value="TreeGrafter"/>
</dbReference>
<dbReference type="InterPro" id="IPR016164">
    <property type="entry name" value="FAD-linked_Oxase-like_C"/>
</dbReference>
<evidence type="ECO:0000256" key="2">
    <source>
        <dbReference type="ARBA" id="ARBA00022630"/>
    </source>
</evidence>
<sequence length="973" mass="108755">MIKEADLIALKDQLEGELQFDLLTKSLYATDASVYRRIPTAVAFPHNISDLKKIIFFANEYNCGLIPRTAGTSLAGQCVGDGIVVDVSKYFTKIISLDKRKKTVVVEPGVIRDDLNLFLKPYGLFFGPNTSTSNRCMIGGMVGNNSSGTTSIQYGVTRDKVLELQTILSDGSAVTFSNISREDFDQKRVQNTLEGKIYKTIFEELSSKNVQKRIEDSFPKPDIHRRNTGYAIDELIKSNIFSDQEDEFNMCDLLSGSEGTLAFTTEITLQLDELPPKESLMVASHFNSIEDCLNAVEPVMKHSLFTCEMMDKTILDCTKNNVEQLKNRFFIKDDPQAILMLELRADDLMSLEKQKIALLSTLENSELTYANPILLGNEINQALELRKAGLGLLGNIVGDKKAVACIEDTAVALPDLANYISEFSDLMKKYDQQAVYYAHAGAGELHLRPILDLKKKEDLVLFKKITDDVATLVKKYKGSMSGEHGDGIVRAAYIPFMIGEENYDLLKRIKEVFDPNGIFNPGKIVDAYAMDEQLRYEIDREEPQIETLLDFTDSLGILRAAEKCNGSGDCRKSVEAGGTMCPSYRATKNEKDTTRGRANALREVLTNNANSNKFNQKELKEVFDLCISCKGCSSECPSNVDVATLKAEFEYQYQKENGTSIRTKLFAYNNKLNNIGRIIPGVTNFFFKNTLTSGIIKSTLGIAKERDLPLLSKQSLRKWCANNLKSLQPENPLRTVYFFIDEFTDHLDTTIGVDALELLTSLGYEVRIVNHKESGRTFISKGLLKQAKALANYNVDIFGNLISEEIPLIGLEPSAILTFRDEYLRLADEKESAQKLSKQVFLIDEFLKSEIELGNITPDQFTKEKKVIKLHGHCHQKALSTIHTTFVYLNLPKNFTVTIIPSGCCGMAGSFGYEKEHYDVSLQIGEQTLFPAVRKASETTIIAAVGTSCRHQIKDGTKRIALHPISILKKALL</sequence>
<dbReference type="GO" id="GO:1903457">
    <property type="term" value="P:lactate catabolic process"/>
    <property type="evidence" value="ECO:0007669"/>
    <property type="project" value="TreeGrafter"/>
</dbReference>
<name>A0A1H7GFE0_AQUAM</name>
<evidence type="ECO:0000313" key="11">
    <source>
        <dbReference type="Proteomes" id="UP000198521"/>
    </source>
</evidence>
<gene>
    <name evidence="10" type="ORF">SAMN04487910_0346</name>
</gene>
<dbReference type="InterPro" id="IPR016171">
    <property type="entry name" value="Vanillyl_alc_oxidase_C-sub2"/>
</dbReference>
<keyword evidence="11" id="KW-1185">Reference proteome</keyword>
<dbReference type="FunFam" id="1.10.45.10:FF:000001">
    <property type="entry name" value="D-lactate dehydrogenase mitochondrial"/>
    <property type="match status" value="1"/>
</dbReference>
<dbReference type="RefSeq" id="WP_091404658.1">
    <property type="nucleotide sequence ID" value="NZ_FOAB01000001.1"/>
</dbReference>
<dbReference type="EMBL" id="FOAB01000001">
    <property type="protein sequence ID" value="SEK36227.1"/>
    <property type="molecule type" value="Genomic_DNA"/>
</dbReference>
<dbReference type="PANTHER" id="PTHR11748">
    <property type="entry name" value="D-LACTATE DEHYDROGENASE"/>
    <property type="match status" value="1"/>
</dbReference>
<dbReference type="InterPro" id="IPR009051">
    <property type="entry name" value="Helical_ferredxn"/>
</dbReference>
<accession>A0A1H7GFE0</accession>
<dbReference type="Pfam" id="PF13534">
    <property type="entry name" value="Fer4_17"/>
    <property type="match status" value="1"/>
</dbReference>
<dbReference type="InterPro" id="IPR016169">
    <property type="entry name" value="FAD-bd_PCMH_sub2"/>
</dbReference>
<dbReference type="InterPro" id="IPR004113">
    <property type="entry name" value="FAD-bd_oxidored_4_C"/>
</dbReference>